<feature type="transmembrane region" description="Helical" evidence="3">
    <location>
        <begin position="1473"/>
        <end position="1490"/>
    </location>
</feature>
<evidence type="ECO:0000313" key="6">
    <source>
        <dbReference type="EMBL" id="CAD2204508.1"/>
    </source>
</evidence>
<keyword evidence="3" id="KW-1133">Transmembrane helix</keyword>
<dbReference type="GO" id="GO:0015074">
    <property type="term" value="P:DNA integration"/>
    <property type="evidence" value="ECO:0007669"/>
    <property type="project" value="InterPro"/>
</dbReference>
<evidence type="ECO:0000313" key="7">
    <source>
        <dbReference type="Proteomes" id="UP000580250"/>
    </source>
</evidence>
<dbReference type="Gene3D" id="2.60.40.3770">
    <property type="match status" value="1"/>
</dbReference>
<reference evidence="6 7" key="1">
    <citation type="submission" date="2020-08" db="EMBL/GenBank/DDBJ databases">
        <authorList>
            <person name="Koutsovoulos G."/>
            <person name="Danchin GJ E."/>
        </authorList>
    </citation>
    <scope>NUCLEOTIDE SEQUENCE [LARGE SCALE GENOMIC DNA]</scope>
</reference>
<feature type="chain" id="PRO_5027683811" description="Integrase catalytic domain-containing protein" evidence="4">
    <location>
        <begin position="16"/>
        <end position="1746"/>
    </location>
</feature>
<feature type="domain" description="Integrase catalytic" evidence="5">
    <location>
        <begin position="171"/>
        <end position="360"/>
    </location>
</feature>
<dbReference type="InterPro" id="IPR009878">
    <property type="entry name" value="Phlebovirus_G2_fusion"/>
</dbReference>
<protein>
    <recommendedName>
        <fullName evidence="5">Integrase catalytic domain-containing protein</fullName>
    </recommendedName>
</protein>
<dbReference type="OrthoDB" id="5862305at2759"/>
<dbReference type="InterPro" id="IPR012337">
    <property type="entry name" value="RNaseH-like_sf"/>
</dbReference>
<evidence type="ECO:0000256" key="4">
    <source>
        <dbReference type="SAM" id="SignalP"/>
    </source>
</evidence>
<keyword evidence="3" id="KW-0472">Membrane</keyword>
<dbReference type="PANTHER" id="PTHR47331">
    <property type="entry name" value="PHD-TYPE DOMAIN-CONTAINING PROTEIN"/>
    <property type="match status" value="1"/>
</dbReference>
<feature type="transmembrane region" description="Helical" evidence="3">
    <location>
        <begin position="903"/>
        <end position="919"/>
    </location>
</feature>
<evidence type="ECO:0000259" key="5">
    <source>
        <dbReference type="PROSITE" id="PS50994"/>
    </source>
</evidence>
<gene>
    <name evidence="6" type="ORF">MENT_LOCUS58255</name>
</gene>
<dbReference type="Pfam" id="PF07245">
    <property type="entry name" value="Phlebovirus_G2"/>
    <property type="match status" value="1"/>
</dbReference>
<evidence type="ECO:0000256" key="3">
    <source>
        <dbReference type="SAM" id="Phobius"/>
    </source>
</evidence>
<keyword evidence="4" id="KW-0732">Signal</keyword>
<dbReference type="InterPro" id="IPR036397">
    <property type="entry name" value="RNaseH_sf"/>
</dbReference>
<comment type="caution">
    <text evidence="6">The sequence shown here is derived from an EMBL/GenBank/DDBJ whole genome shotgun (WGS) entry which is preliminary data.</text>
</comment>
<dbReference type="PROSITE" id="PS51450">
    <property type="entry name" value="LRR"/>
    <property type="match status" value="1"/>
</dbReference>
<feature type="coiled-coil region" evidence="1">
    <location>
        <begin position="920"/>
        <end position="947"/>
    </location>
</feature>
<dbReference type="Proteomes" id="UP000580250">
    <property type="component" value="Unassembled WGS sequence"/>
</dbReference>
<evidence type="ECO:0000256" key="2">
    <source>
        <dbReference type="SAM" id="MobiDB-lite"/>
    </source>
</evidence>
<feature type="transmembrane region" description="Helical" evidence="3">
    <location>
        <begin position="857"/>
        <end position="883"/>
    </location>
</feature>
<sequence length="1746" mass="196856">MCIMFILRFLKSLLALKAHSYKNKLLEKFSINKEFNALDFKIAEIIALKEAQNRSMLTSNEKIKKEYSLFEDSNGIWRSKSRLQWSSLPRDSIEPIFLPKEDKLTQLIVLSVHKKHFHSGVQLTHYSLIQKFCGITKRSIRKILGKCLDCKRSKLLPYTLPPFPPYPIERMQKSPVFANIGLDYLGPTLVTMPDNSKHKLWVLLITCLATRAVWLDSVLDLSAKTFLNALRRFIAKRGRPSYILSDNATNFHLTAKTLDEIWGKIINSSETMNFAAKEKITWKFIVPLSCWEGGAYERLCGLAKNAFKRAVGKRILQLDEMNTVISEVEGILNSRPLVPMDDNPDSVRTLRPFDFLLESGEPGLPPIKDNEEEEWKPDLSAPEKLLTTYKNSLRIQNKFWNTWQHEYLNFLKERRQQRHKMKGNNTIPRIGEVVLLTDENTPRANWRLGRISELPPGDPTSIRSAKVLMPNGKILKRALAHLVPLEIGGDEESIPKPKETQIEPKKIEERPKIKRDAKEKARQKINANAYGLKAIPFLILCLQLIACANATNLRTPLLPYECEAEGQLLHTESNCNSKGILIYSKTGKDPPELCYKIKSCGEKFLTPVSGGWSCLDNCGKCPDWAAGCSHTNNYVIYEQAKLNSIASPEQIESDNDISILIPTIELFNGNIHYVQQLQIRTIDVFDKDEVCIGKGATIGTPHYCSIHDCLTSGTRFCYYPHRETTLFISKDAEIPIKAWGYKRIHINGTNKKAINKCANCQLNCETKGIKAIFEEIKFSKIEICCQPYCFSFEGVESPKLVTLPKDILLNEHTCSMQLWTTKSNPINKIVVKCPSVKICEIINCYICTELLANPECWPIYAAIIGGILIAILLTCAFKLCLLLNKICLTIAELVWCIKTTLRILKIFFKLIIKIPYLIMRKIIEVRLKNKDQQKDNAKNDIELAEIKTEKQREFKPFIPFRKKFGARGTTINKIVVILAIIHVANGASQFASFSANEEDCTKLENNQTKCHVSHETILTLTPSHRIAQLLIRGSNKLPMGIVDITIEDIVVECQKSSEYFSRSHEIKTYSSKRCPKQGSCTGNTCANTKLDSKIPELNAVNDLPGNTFCIDSCSFLMCGCGFPTTSCIFYRLHAVERSKKIYEFFNCPAWQYAIELAIKRTNDKGKTQIDKIRLYNGILTEISGLKLAINAITKAPTPILATRFLTDGDKVMIADHLNSKLYCATQGEAESFSGCQLDADACKCSVTDPTVTCQCKNGRLDKLLLENPAKVLPIISQNFALKNEKNRLYASLPHASIELQVSMENYQLIATHDRVKCEISPSALIGCYSCIAGASFDLNCTPSFGNGALAHVYCVQKSGKYFEFSLFCNGQHKIPLALENADISANCTVNCPAGETHFQLKGKLKYIIQQNWLSLIHAQGTQALAENSIDWAFLGYFFLSLPQSLFLLLAIFFAIIFIIILFRVNPIHKIGKLIFRIVIILIIITNSNSLNNSNKMNNEQLSNISPASSPTNSENSLMYYGPAPPPLEAEIVSSAAPNEQQELQEWWVTKSAKGNPSTQQKKEYGAAAGFKKREDYLEDCKEKAKKMPPLLRAVQTLQLAAVNSQKEAGEVDPETGKITRPTTKTAEIIENDSNGFEGRGFKLDHEGLSHNEIEKVEGLLKLGAELTKQALMLHAQYKRSASLKRKGEIAIVKTRNELESSSNINQQKYSSSSIRYNPYKQQKNWKNNDLKNWKCNTEEGYEGFGK</sequence>
<keyword evidence="3" id="KW-0812">Transmembrane</keyword>
<feature type="region of interest" description="Disordered" evidence="2">
    <location>
        <begin position="1701"/>
        <end position="1720"/>
    </location>
</feature>
<dbReference type="Gene3D" id="2.60.98.50">
    <property type="match status" value="1"/>
</dbReference>
<organism evidence="6 7">
    <name type="scientific">Meloidogyne enterolobii</name>
    <name type="common">Root-knot nematode worm</name>
    <name type="synonym">Meloidogyne mayaguensis</name>
    <dbReference type="NCBI Taxonomy" id="390850"/>
    <lineage>
        <taxon>Eukaryota</taxon>
        <taxon>Metazoa</taxon>
        <taxon>Ecdysozoa</taxon>
        <taxon>Nematoda</taxon>
        <taxon>Chromadorea</taxon>
        <taxon>Rhabditida</taxon>
        <taxon>Tylenchina</taxon>
        <taxon>Tylenchomorpha</taxon>
        <taxon>Tylenchoidea</taxon>
        <taxon>Meloidogynidae</taxon>
        <taxon>Meloidogyninae</taxon>
        <taxon>Meloidogyne</taxon>
    </lineage>
</organism>
<dbReference type="GO" id="GO:0003676">
    <property type="term" value="F:nucleic acid binding"/>
    <property type="evidence" value="ECO:0007669"/>
    <property type="project" value="InterPro"/>
</dbReference>
<dbReference type="InterPro" id="IPR040676">
    <property type="entry name" value="DUF5641"/>
</dbReference>
<keyword evidence="1" id="KW-0175">Coiled coil</keyword>
<dbReference type="PROSITE" id="PS50994">
    <property type="entry name" value="INTEGRASE"/>
    <property type="match status" value="1"/>
</dbReference>
<accession>A0A6V7XYX5</accession>
<feature type="transmembrane region" description="Helical" evidence="3">
    <location>
        <begin position="1431"/>
        <end position="1461"/>
    </location>
</feature>
<name>A0A6V7XYX5_MELEN</name>
<dbReference type="EMBL" id="CAJEWN010002610">
    <property type="protein sequence ID" value="CAD2204508.1"/>
    <property type="molecule type" value="Genomic_DNA"/>
</dbReference>
<dbReference type="SUPFAM" id="SSF53098">
    <property type="entry name" value="Ribonuclease H-like"/>
    <property type="match status" value="1"/>
</dbReference>
<evidence type="ECO:0000256" key="1">
    <source>
        <dbReference type="SAM" id="Coils"/>
    </source>
</evidence>
<dbReference type="InterPro" id="IPR001584">
    <property type="entry name" value="Integrase_cat-core"/>
</dbReference>
<feature type="compositionally biased region" description="Polar residues" evidence="2">
    <location>
        <begin position="1701"/>
        <end position="1715"/>
    </location>
</feature>
<proteinExistence type="predicted"/>
<dbReference type="Pfam" id="PF18701">
    <property type="entry name" value="DUF5641"/>
    <property type="match status" value="1"/>
</dbReference>
<dbReference type="Gene3D" id="3.30.420.10">
    <property type="entry name" value="Ribonuclease H-like superfamily/Ribonuclease H"/>
    <property type="match status" value="1"/>
</dbReference>
<dbReference type="InterPro" id="IPR001611">
    <property type="entry name" value="Leu-rich_rpt"/>
</dbReference>
<feature type="signal peptide" evidence="4">
    <location>
        <begin position="1"/>
        <end position="15"/>
    </location>
</feature>